<dbReference type="GO" id="GO:0005524">
    <property type="term" value="F:ATP binding"/>
    <property type="evidence" value="ECO:0007669"/>
    <property type="project" value="UniProtKB-KW"/>
</dbReference>
<keyword evidence="6" id="KW-1133">Transmembrane helix</keyword>
<dbReference type="PANTHER" id="PTHR43875">
    <property type="entry name" value="MALTODEXTRIN IMPORT ATP-BINDING PROTEIN MSMX"/>
    <property type="match status" value="1"/>
</dbReference>
<dbReference type="OrthoDB" id="8093056at2759"/>
<sequence>MFTAAAWAIGLLIFFPILWTILTSFKTEAQAISDPPVFFFFDWTLENYSIVQERSDYMKYLWNSVIIAGGSTLLGVIVAIPAAWSMAFTPSKRTKDILLWMLSTKMLPAVGVLYPIYLLFIQLGLLDSRAGLVIVLMLINLPIIIWMLYTYFREIPGEILEAARMDGATLRDEILYVLTPMALPGIASTVLLNIILAWNEAFWTLNLTAAQAAPLTAFIASYSSPEGLFFAKLSAASTMAIAPILILGWFSQKQLVRGLTFGAINGKEASNEPPAKRGLAMVFQSYALYPHMTVRKNIAFPLRMAKLDKPEIDKRVDYAAQILNLTDYLDRRPGQLSGGQRQRVAIGRAIVREPAAFLFDEPLSNLDAALRVGMRMEISELHKRLATTMIYVTHDQVEAMTMADKIVVLHAGVIEQVGSPLELYRTPRNRFVAGFIGSPKMNFIEGSAAAKHGAHTIGIRPEHINVADSGGEWSGVVGVSEHLGSDTFFHVHETGLAETITVRADGEVGFKHGDSISLTPRAEMIHKFDAQGLRIGD</sequence>
<dbReference type="Pfam" id="PF00528">
    <property type="entry name" value="BPD_transp_1"/>
    <property type="match status" value="1"/>
</dbReference>
<evidence type="ECO:0000256" key="4">
    <source>
        <dbReference type="ARBA" id="ARBA00022741"/>
    </source>
</evidence>
<dbReference type="SUPFAM" id="SSF50331">
    <property type="entry name" value="MOP-like"/>
    <property type="match status" value="1"/>
</dbReference>
<keyword evidence="7" id="KW-0472">Membrane</keyword>
<dbReference type="Gene3D" id="1.10.3720.10">
    <property type="entry name" value="MetI-like"/>
    <property type="match status" value="1"/>
</dbReference>
<dbReference type="InterPro" id="IPR000515">
    <property type="entry name" value="MetI-like"/>
</dbReference>
<dbReference type="InterPro" id="IPR012340">
    <property type="entry name" value="NA-bd_OB-fold"/>
</dbReference>
<keyword evidence="3" id="KW-0812">Transmembrane</keyword>
<proteinExistence type="predicted"/>
<dbReference type="Pfam" id="PF00005">
    <property type="entry name" value="ABC_tran"/>
    <property type="match status" value="1"/>
</dbReference>
<dbReference type="Pfam" id="PF08402">
    <property type="entry name" value="TOBE_2"/>
    <property type="match status" value="1"/>
</dbReference>
<dbReference type="Gene3D" id="3.40.50.300">
    <property type="entry name" value="P-loop containing nucleotide triphosphate hydrolases"/>
    <property type="match status" value="1"/>
</dbReference>
<evidence type="ECO:0000256" key="6">
    <source>
        <dbReference type="ARBA" id="ARBA00022989"/>
    </source>
</evidence>
<evidence type="ECO:0000313" key="8">
    <source>
        <dbReference type="EMBL" id="CAD7222069.1"/>
    </source>
</evidence>
<dbReference type="InterPro" id="IPR027417">
    <property type="entry name" value="P-loop_NTPase"/>
</dbReference>
<comment type="subcellular location">
    <subcellularLocation>
        <location evidence="1">Membrane</location>
        <topology evidence="1">Multi-pass membrane protein</topology>
    </subcellularLocation>
</comment>
<keyword evidence="5" id="KW-0067">ATP-binding</keyword>
<organism evidence="8">
    <name type="scientific">Cyprideis torosa</name>
    <dbReference type="NCBI Taxonomy" id="163714"/>
    <lineage>
        <taxon>Eukaryota</taxon>
        <taxon>Metazoa</taxon>
        <taxon>Ecdysozoa</taxon>
        <taxon>Arthropoda</taxon>
        <taxon>Crustacea</taxon>
        <taxon>Oligostraca</taxon>
        <taxon>Ostracoda</taxon>
        <taxon>Podocopa</taxon>
        <taxon>Podocopida</taxon>
        <taxon>Cytherocopina</taxon>
        <taxon>Cytheroidea</taxon>
        <taxon>Cytherideidae</taxon>
        <taxon>Cyprideis</taxon>
    </lineage>
</organism>
<dbReference type="PROSITE" id="PS00211">
    <property type="entry name" value="ABC_TRANSPORTER_1"/>
    <property type="match status" value="1"/>
</dbReference>
<dbReference type="SUPFAM" id="SSF161098">
    <property type="entry name" value="MetI-like"/>
    <property type="match status" value="1"/>
</dbReference>
<dbReference type="InterPro" id="IPR047641">
    <property type="entry name" value="ABC_transpr_MalK/UgpC-like"/>
</dbReference>
<dbReference type="InterPro" id="IPR017871">
    <property type="entry name" value="ABC_transporter-like_CS"/>
</dbReference>
<dbReference type="InterPro" id="IPR003439">
    <property type="entry name" value="ABC_transporter-like_ATP-bd"/>
</dbReference>
<dbReference type="Gene3D" id="2.40.50.140">
    <property type="entry name" value="Nucleic acid-binding proteins"/>
    <property type="match status" value="1"/>
</dbReference>
<keyword evidence="4" id="KW-0547">Nucleotide-binding</keyword>
<gene>
    <name evidence="8" type="ORF">CTOB1V02_LOCUS88</name>
</gene>
<evidence type="ECO:0000256" key="1">
    <source>
        <dbReference type="ARBA" id="ARBA00004141"/>
    </source>
</evidence>
<keyword evidence="2" id="KW-0813">Transport</keyword>
<accession>A0A7R8ZJU0</accession>
<dbReference type="AlphaFoldDB" id="A0A7R8ZJU0"/>
<dbReference type="PROSITE" id="PS50893">
    <property type="entry name" value="ABC_TRANSPORTER_2"/>
    <property type="match status" value="1"/>
</dbReference>
<name>A0A7R8ZJU0_9CRUS</name>
<dbReference type="InterPro" id="IPR013611">
    <property type="entry name" value="Transp-assoc_OB_typ2"/>
</dbReference>
<evidence type="ECO:0000256" key="3">
    <source>
        <dbReference type="ARBA" id="ARBA00022692"/>
    </source>
</evidence>
<dbReference type="GO" id="GO:1990060">
    <property type="term" value="C:maltose transport complex"/>
    <property type="evidence" value="ECO:0007669"/>
    <property type="project" value="TreeGrafter"/>
</dbReference>
<dbReference type="Gene3D" id="2.40.50.100">
    <property type="match status" value="1"/>
</dbReference>
<evidence type="ECO:0000256" key="2">
    <source>
        <dbReference type="ARBA" id="ARBA00022448"/>
    </source>
</evidence>
<dbReference type="InterPro" id="IPR035906">
    <property type="entry name" value="MetI-like_sf"/>
</dbReference>
<evidence type="ECO:0000256" key="5">
    <source>
        <dbReference type="ARBA" id="ARBA00022840"/>
    </source>
</evidence>
<dbReference type="GO" id="GO:0016887">
    <property type="term" value="F:ATP hydrolysis activity"/>
    <property type="evidence" value="ECO:0007669"/>
    <property type="project" value="InterPro"/>
</dbReference>
<reference evidence="8" key="1">
    <citation type="submission" date="2020-11" db="EMBL/GenBank/DDBJ databases">
        <authorList>
            <person name="Tran Van P."/>
        </authorList>
    </citation>
    <scope>NUCLEOTIDE SEQUENCE</scope>
</reference>
<evidence type="ECO:0000256" key="7">
    <source>
        <dbReference type="ARBA" id="ARBA00023136"/>
    </source>
</evidence>
<dbReference type="InterPro" id="IPR008995">
    <property type="entry name" value="Mo/tungstate-bd_C_term_dom"/>
</dbReference>
<dbReference type="FunFam" id="3.40.50.300:FF:000042">
    <property type="entry name" value="Maltose/maltodextrin ABC transporter, ATP-binding protein"/>
    <property type="match status" value="1"/>
</dbReference>
<dbReference type="SUPFAM" id="SSF52540">
    <property type="entry name" value="P-loop containing nucleoside triphosphate hydrolases"/>
    <property type="match status" value="1"/>
</dbReference>
<dbReference type="EMBL" id="OB660025">
    <property type="protein sequence ID" value="CAD7222069.1"/>
    <property type="molecule type" value="Genomic_DNA"/>
</dbReference>
<protein>
    <submittedName>
        <fullName evidence="8">Uncharacterized protein</fullName>
    </submittedName>
</protein>
<dbReference type="CDD" id="cd06261">
    <property type="entry name" value="TM_PBP2"/>
    <property type="match status" value="1"/>
</dbReference>
<dbReference type="GO" id="GO:0015423">
    <property type="term" value="F:ABC-type maltose transporter activity"/>
    <property type="evidence" value="ECO:0007669"/>
    <property type="project" value="TreeGrafter"/>
</dbReference>
<dbReference type="PROSITE" id="PS50928">
    <property type="entry name" value="ABC_TM1"/>
    <property type="match status" value="1"/>
</dbReference>
<dbReference type="PANTHER" id="PTHR43875:SF3">
    <property type="entry name" value="MALTOSE_MALTODEXTRIN IMPORT ATP-BINDING PROTEIN MALK"/>
    <property type="match status" value="1"/>
</dbReference>